<proteinExistence type="predicted"/>
<evidence type="ECO:0000313" key="2">
    <source>
        <dbReference type="Proteomes" id="UP001595616"/>
    </source>
</evidence>
<gene>
    <name evidence="1" type="ORF">ACFOOI_21965</name>
</gene>
<name>A0ABV7Z2G2_9BACT</name>
<dbReference type="RefSeq" id="WP_379840334.1">
    <property type="nucleotide sequence ID" value="NZ_JBHRYQ010000002.1"/>
</dbReference>
<accession>A0ABV7Z2G2</accession>
<organism evidence="1 2">
    <name type="scientific">Lacihabitans lacunae</name>
    <dbReference type="NCBI Taxonomy" id="1028214"/>
    <lineage>
        <taxon>Bacteria</taxon>
        <taxon>Pseudomonadati</taxon>
        <taxon>Bacteroidota</taxon>
        <taxon>Cytophagia</taxon>
        <taxon>Cytophagales</taxon>
        <taxon>Leadbetterellaceae</taxon>
        <taxon>Lacihabitans</taxon>
    </lineage>
</organism>
<evidence type="ECO:0000313" key="1">
    <source>
        <dbReference type="EMBL" id="MFC3813346.1"/>
    </source>
</evidence>
<dbReference type="EMBL" id="JBHRYQ010000002">
    <property type="protein sequence ID" value="MFC3813346.1"/>
    <property type="molecule type" value="Genomic_DNA"/>
</dbReference>
<comment type="caution">
    <text evidence="1">The sequence shown here is derived from an EMBL/GenBank/DDBJ whole genome shotgun (WGS) entry which is preliminary data.</text>
</comment>
<protein>
    <submittedName>
        <fullName evidence="1">Uncharacterized protein</fullName>
    </submittedName>
</protein>
<dbReference type="Proteomes" id="UP001595616">
    <property type="component" value="Unassembled WGS sequence"/>
</dbReference>
<feature type="non-terminal residue" evidence="1">
    <location>
        <position position="1"/>
    </location>
</feature>
<reference evidence="2" key="1">
    <citation type="journal article" date="2019" name="Int. J. Syst. Evol. Microbiol.">
        <title>The Global Catalogue of Microorganisms (GCM) 10K type strain sequencing project: providing services to taxonomists for standard genome sequencing and annotation.</title>
        <authorList>
            <consortium name="The Broad Institute Genomics Platform"/>
            <consortium name="The Broad Institute Genome Sequencing Center for Infectious Disease"/>
            <person name="Wu L."/>
            <person name="Ma J."/>
        </authorList>
    </citation>
    <scope>NUCLEOTIDE SEQUENCE [LARGE SCALE GENOMIC DNA]</scope>
    <source>
        <strain evidence="2">CECT 7956</strain>
    </source>
</reference>
<sequence length="102" mass="12190">PPLGKAYKYVFAVSIAYKLFKNNLTLDRISFDSKIDKIIDDFILENADLKKILENEYFRLEKQLNKYEMLEDHIIHEFSIRIAYFIDSFIQASFLEYSKSNH</sequence>
<keyword evidence="2" id="KW-1185">Reference proteome</keyword>